<evidence type="ECO:0000256" key="2">
    <source>
        <dbReference type="ARBA" id="ARBA00022475"/>
    </source>
</evidence>
<evidence type="ECO:0000256" key="6">
    <source>
        <dbReference type="ARBA" id="ARBA00022989"/>
    </source>
</evidence>
<feature type="transmembrane region" description="Helical" evidence="8">
    <location>
        <begin position="233"/>
        <end position="252"/>
    </location>
</feature>
<feature type="domain" description="Glycosyltransferase RgtA/B/C/D-like" evidence="9">
    <location>
        <begin position="90"/>
        <end position="249"/>
    </location>
</feature>
<evidence type="ECO:0000256" key="1">
    <source>
        <dbReference type="ARBA" id="ARBA00004651"/>
    </source>
</evidence>
<keyword evidence="6 8" id="KW-1133">Transmembrane helix</keyword>
<dbReference type="EMBL" id="JADPRT010000014">
    <property type="protein sequence ID" value="MBF9071962.1"/>
    <property type="molecule type" value="Genomic_DNA"/>
</dbReference>
<evidence type="ECO:0000313" key="11">
    <source>
        <dbReference type="EMBL" id="MBF9071962.1"/>
    </source>
</evidence>
<evidence type="ECO:0000313" key="12">
    <source>
        <dbReference type="Proteomes" id="UP000657385"/>
    </source>
</evidence>
<keyword evidence="4" id="KW-0808">Transferase</keyword>
<dbReference type="InterPro" id="IPR050297">
    <property type="entry name" value="LipidA_mod_glycosyltrf_83"/>
</dbReference>
<keyword evidence="2" id="KW-1003">Cell membrane</keyword>
<feature type="transmembrane region" description="Helical" evidence="8">
    <location>
        <begin position="351"/>
        <end position="370"/>
    </location>
</feature>
<evidence type="ECO:0000256" key="8">
    <source>
        <dbReference type="SAM" id="Phobius"/>
    </source>
</evidence>
<feature type="transmembrane region" description="Helical" evidence="8">
    <location>
        <begin position="376"/>
        <end position="397"/>
    </location>
</feature>
<evidence type="ECO:0000256" key="4">
    <source>
        <dbReference type="ARBA" id="ARBA00022679"/>
    </source>
</evidence>
<dbReference type="InterPro" id="IPR038731">
    <property type="entry name" value="RgtA/B/C-like"/>
</dbReference>
<dbReference type="GO" id="GO:0010041">
    <property type="term" value="P:response to iron(III) ion"/>
    <property type="evidence" value="ECO:0007669"/>
    <property type="project" value="TreeGrafter"/>
</dbReference>
<feature type="transmembrane region" description="Helical" evidence="8">
    <location>
        <begin position="30"/>
        <end position="49"/>
    </location>
</feature>
<dbReference type="GO" id="GO:0016763">
    <property type="term" value="F:pentosyltransferase activity"/>
    <property type="evidence" value="ECO:0007669"/>
    <property type="project" value="TreeGrafter"/>
</dbReference>
<dbReference type="RefSeq" id="WP_196197139.1">
    <property type="nucleotide sequence ID" value="NZ_JADPRT010000014.1"/>
</dbReference>
<proteinExistence type="predicted"/>
<feature type="transmembrane region" description="Helical" evidence="8">
    <location>
        <begin position="463"/>
        <end position="483"/>
    </location>
</feature>
<feature type="domain" description="Putative mannosyltransferase YkcA/B-like C-terminal" evidence="10">
    <location>
        <begin position="533"/>
        <end position="615"/>
    </location>
</feature>
<feature type="transmembrane region" description="Helical" evidence="8">
    <location>
        <begin position="133"/>
        <end position="152"/>
    </location>
</feature>
<comment type="caution">
    <text evidence="11">The sequence shown here is derived from an EMBL/GenBank/DDBJ whole genome shotgun (WGS) entry which is preliminary data.</text>
</comment>
<evidence type="ECO:0000259" key="10">
    <source>
        <dbReference type="Pfam" id="PF24878"/>
    </source>
</evidence>
<feature type="transmembrane region" description="Helical" evidence="8">
    <location>
        <begin position="322"/>
        <end position="339"/>
    </location>
</feature>
<evidence type="ECO:0000259" key="9">
    <source>
        <dbReference type="Pfam" id="PF13231"/>
    </source>
</evidence>
<evidence type="ECO:0000256" key="5">
    <source>
        <dbReference type="ARBA" id="ARBA00022692"/>
    </source>
</evidence>
<name>A0A931B9F3_9ACTN</name>
<sequence>MTTTDLGPSWAEAGSSRTRAAHRTTRRTPAWVPIGVALVCLLAAYLYGWGLGGTSVHPYYTAAVRSMATSWHAFWYGGLDSSGSITVDKLPGYLWPQALSVRIFGMHVWAVALPQAIEGVATVLVLYRVVSRWAGAVAGLLAALMLAVTPIATALDRGDIADTLLTLLLVLAAGSAMNAVRTGGLRPLLACALWTGLAFQAKMVQAWVVIPVFGLVVLYAAPTDFWRRVRNLVVAGVTALLVSCSWLLWVWITPASQRPYLDGTTGNNPFALAFGYNGLSRFGSSATSSNPGFGSVAGTAASRPVGGSGWTVLLNHTAAPQISWFLPVALLGLGLGLAWRRSEPRTDQGRAGFLLWGGWLAINTLAFGASSGIHDYYLVVLAPALAALAAAGLTTSWAAYRAGGDRSRALLAALLVGVLWAVVVSSKYKSFDVWLVPVVGLLALLAAAGLARGGTKPRPRIDGITVASAVTGLLALVLAPAAWCVSTATNPLYAGVSTSPLAGPVGSGYTSMLHHGRGNPINFAAPAGTYGKLLTYLEQNRGSTYYLVATQSAEPAEPLLRATSEPILVTGGFTGNTPFPSAQQMASLVQQGQLRFVITTSIRPKTAASEWVTAHCAVVSPAAYGMAYQAVETLYDCRSQL</sequence>
<dbReference type="GO" id="GO:0005886">
    <property type="term" value="C:plasma membrane"/>
    <property type="evidence" value="ECO:0007669"/>
    <property type="project" value="UniProtKB-SubCell"/>
</dbReference>
<dbReference type="InterPro" id="IPR056785">
    <property type="entry name" value="YkcA/B-like_C"/>
</dbReference>
<keyword evidence="3" id="KW-0328">Glycosyltransferase</keyword>
<keyword evidence="5 8" id="KW-0812">Transmembrane</keyword>
<dbReference type="Pfam" id="PF24878">
    <property type="entry name" value="YkcB_C"/>
    <property type="match status" value="1"/>
</dbReference>
<protein>
    <submittedName>
        <fullName evidence="11">Glycosyltransferase family 39 protein</fullName>
    </submittedName>
</protein>
<evidence type="ECO:0000256" key="7">
    <source>
        <dbReference type="ARBA" id="ARBA00023136"/>
    </source>
</evidence>
<dbReference type="Pfam" id="PF13231">
    <property type="entry name" value="PMT_2"/>
    <property type="match status" value="1"/>
</dbReference>
<comment type="subcellular location">
    <subcellularLocation>
        <location evidence="1">Cell membrane</location>
        <topology evidence="1">Multi-pass membrane protein</topology>
    </subcellularLocation>
</comment>
<keyword evidence="7 8" id="KW-0472">Membrane</keyword>
<dbReference type="GO" id="GO:0009103">
    <property type="term" value="P:lipopolysaccharide biosynthetic process"/>
    <property type="evidence" value="ECO:0007669"/>
    <property type="project" value="UniProtKB-ARBA"/>
</dbReference>
<gene>
    <name evidence="11" type="ORF">I2501_28455</name>
</gene>
<reference evidence="11" key="1">
    <citation type="submission" date="2020-11" db="EMBL/GenBank/DDBJ databases">
        <title>Isolation and identification of active actinomycetes.</title>
        <authorList>
            <person name="Yu B."/>
        </authorList>
    </citation>
    <scope>NUCLEOTIDE SEQUENCE</scope>
    <source>
        <strain evidence="11">NEAU-YB345</strain>
    </source>
</reference>
<evidence type="ECO:0000256" key="3">
    <source>
        <dbReference type="ARBA" id="ARBA00022676"/>
    </source>
</evidence>
<dbReference type="PANTHER" id="PTHR33908">
    <property type="entry name" value="MANNOSYLTRANSFERASE YKCB-RELATED"/>
    <property type="match status" value="1"/>
</dbReference>
<accession>A0A931B9F3</accession>
<feature type="transmembrane region" description="Helical" evidence="8">
    <location>
        <begin position="204"/>
        <end position="221"/>
    </location>
</feature>
<organism evidence="11 12">
    <name type="scientific">Streptacidiphilus fuscans</name>
    <dbReference type="NCBI Taxonomy" id="2789292"/>
    <lineage>
        <taxon>Bacteria</taxon>
        <taxon>Bacillati</taxon>
        <taxon>Actinomycetota</taxon>
        <taxon>Actinomycetes</taxon>
        <taxon>Kitasatosporales</taxon>
        <taxon>Streptomycetaceae</taxon>
        <taxon>Streptacidiphilus</taxon>
    </lineage>
</organism>
<keyword evidence="12" id="KW-1185">Reference proteome</keyword>
<feature type="transmembrane region" description="Helical" evidence="8">
    <location>
        <begin position="434"/>
        <end position="451"/>
    </location>
</feature>
<dbReference type="PANTHER" id="PTHR33908:SF3">
    <property type="entry name" value="UNDECAPRENYL PHOSPHATE-ALPHA-4-AMINO-4-DEOXY-L-ARABINOSE ARABINOSYL TRANSFERASE"/>
    <property type="match status" value="1"/>
</dbReference>
<dbReference type="Proteomes" id="UP000657385">
    <property type="component" value="Unassembled WGS sequence"/>
</dbReference>
<dbReference type="AlphaFoldDB" id="A0A931B9F3"/>
<feature type="transmembrane region" description="Helical" evidence="8">
    <location>
        <begin position="108"/>
        <end position="127"/>
    </location>
</feature>
<feature type="transmembrane region" description="Helical" evidence="8">
    <location>
        <begin position="409"/>
        <end position="428"/>
    </location>
</feature>